<proteinExistence type="predicted"/>
<name>A0AAE1CRZ4_9GAST</name>
<dbReference type="Proteomes" id="UP001283361">
    <property type="component" value="Unassembled WGS sequence"/>
</dbReference>
<evidence type="ECO:0000313" key="2">
    <source>
        <dbReference type="Proteomes" id="UP001283361"/>
    </source>
</evidence>
<organism evidence="1 2">
    <name type="scientific">Elysia crispata</name>
    <name type="common">lettuce slug</name>
    <dbReference type="NCBI Taxonomy" id="231223"/>
    <lineage>
        <taxon>Eukaryota</taxon>
        <taxon>Metazoa</taxon>
        <taxon>Spiralia</taxon>
        <taxon>Lophotrochozoa</taxon>
        <taxon>Mollusca</taxon>
        <taxon>Gastropoda</taxon>
        <taxon>Heterobranchia</taxon>
        <taxon>Euthyneura</taxon>
        <taxon>Panpulmonata</taxon>
        <taxon>Sacoglossa</taxon>
        <taxon>Placobranchoidea</taxon>
        <taxon>Plakobranchidae</taxon>
        <taxon>Elysia</taxon>
    </lineage>
</organism>
<comment type="caution">
    <text evidence="1">The sequence shown here is derived from an EMBL/GenBank/DDBJ whole genome shotgun (WGS) entry which is preliminary data.</text>
</comment>
<dbReference type="AlphaFoldDB" id="A0AAE1CRZ4"/>
<protein>
    <submittedName>
        <fullName evidence="1">Uncharacterized protein</fullName>
    </submittedName>
</protein>
<evidence type="ECO:0000313" key="1">
    <source>
        <dbReference type="EMBL" id="KAK3731950.1"/>
    </source>
</evidence>
<dbReference type="EMBL" id="JAWDGP010006982">
    <property type="protein sequence ID" value="KAK3731950.1"/>
    <property type="molecule type" value="Genomic_DNA"/>
</dbReference>
<gene>
    <name evidence="1" type="ORF">RRG08_045009</name>
</gene>
<sequence>MKTNAENSVAVTNNIFRDAAVLERARARPTLGTRTNPALPDFTVPSIGRYNTTPIEIITELPRHSQALI</sequence>
<keyword evidence="2" id="KW-1185">Reference proteome</keyword>
<accession>A0AAE1CRZ4</accession>
<reference evidence="1" key="1">
    <citation type="journal article" date="2023" name="G3 (Bethesda)">
        <title>A reference genome for the long-term kleptoplast-retaining sea slug Elysia crispata morphotype clarki.</title>
        <authorList>
            <person name="Eastman K.E."/>
            <person name="Pendleton A.L."/>
            <person name="Shaikh M.A."/>
            <person name="Suttiyut T."/>
            <person name="Ogas R."/>
            <person name="Tomko P."/>
            <person name="Gavelis G."/>
            <person name="Widhalm J.R."/>
            <person name="Wisecaver J.H."/>
        </authorList>
    </citation>
    <scope>NUCLEOTIDE SEQUENCE</scope>
    <source>
        <strain evidence="1">ECLA1</strain>
    </source>
</reference>